<name>A0A1G9QNH9_9SPHI</name>
<gene>
    <name evidence="6" type="ORF">SAMN05421813_106121</name>
</gene>
<reference evidence="7" key="1">
    <citation type="submission" date="2016-10" db="EMBL/GenBank/DDBJ databases">
        <authorList>
            <person name="Varghese N."/>
            <person name="Submissions S."/>
        </authorList>
    </citation>
    <scope>NUCLEOTIDE SEQUENCE [LARGE SCALE GENOMIC DNA]</scope>
    <source>
        <strain evidence="7">DSM 24536</strain>
    </source>
</reference>
<dbReference type="CDD" id="cd07185">
    <property type="entry name" value="OmpA_C-like"/>
    <property type="match status" value="1"/>
</dbReference>
<dbReference type="AlphaFoldDB" id="A0A1G9QNH9"/>
<keyword evidence="2 3" id="KW-0472">Membrane</keyword>
<dbReference type="EMBL" id="FNHH01000006">
    <property type="protein sequence ID" value="SDM12391.1"/>
    <property type="molecule type" value="Genomic_DNA"/>
</dbReference>
<evidence type="ECO:0000256" key="4">
    <source>
        <dbReference type="SAM" id="SignalP"/>
    </source>
</evidence>
<dbReference type="InterPro" id="IPR006665">
    <property type="entry name" value="OmpA-like"/>
</dbReference>
<proteinExistence type="predicted"/>
<dbReference type="Proteomes" id="UP000199226">
    <property type="component" value="Unassembled WGS sequence"/>
</dbReference>
<sequence length="646" mass="71170">MLTIIKIKQRLIILSLMMIFAQSTLKAQTSQPTWWFGLSGAANFNFYDGTTQRLNNALFVPTAFHKGDGIKPFGSFLMEYRPGPVWGAMLNIGYDGRGGKFDGVIAPCDCPATLETDLSYITIEPNLRLGSATSNFYFFAGPRVAFNLDKNFEYTQEKQPDTDGEFSAIRKTILSGQVGMGYDIPLSPATSASKVVLSPFVSYHPYFGQDSRTIESWSVSTLRTGVALKFGKGKAVPAIVEVPVVDVPLADVTFSVRAPKSVPIERQVSETLPLRNSIFFDESSSEIPNRYVLLSKSQASDFKEVQLENVQTVTMNGRSARQLNVYHNILNITGDRMRSNPGTIISLSGASMKGAQEGKAFAESVKYYLVDRFGIDASRISTEGRIKPLIPSEQPGGKKELTLLREGDRRVDILSGSPELLMEVGGGMMKPVSINAVQVDPMDSHVVFNVGGAKDLLRTWSLDITNNMGNTQHFGPYTRDIVSIPGKDILGNSADGNYKVVMTGVNKKGITTTKESSVYLVRQTETVEKGYRFSILFDFDKSRTIDSYEKFLVDVVSPLITDGSKVIIHGHTDIIGSEDYNATLSESRAAQTQKIIEGALNNAGKKNVTFETIGYGEDLDRSPFENNLPEERFYNRTVIIDIVPVK</sequence>
<organism evidence="6 7">
    <name type="scientific">Daejeonella rubra</name>
    <dbReference type="NCBI Taxonomy" id="990371"/>
    <lineage>
        <taxon>Bacteria</taxon>
        <taxon>Pseudomonadati</taxon>
        <taxon>Bacteroidota</taxon>
        <taxon>Sphingobacteriia</taxon>
        <taxon>Sphingobacteriales</taxon>
        <taxon>Sphingobacteriaceae</taxon>
        <taxon>Daejeonella</taxon>
    </lineage>
</organism>
<evidence type="ECO:0000256" key="2">
    <source>
        <dbReference type="ARBA" id="ARBA00023136"/>
    </source>
</evidence>
<evidence type="ECO:0000313" key="7">
    <source>
        <dbReference type="Proteomes" id="UP000199226"/>
    </source>
</evidence>
<dbReference type="OrthoDB" id="9805566at2"/>
<keyword evidence="4" id="KW-0732">Signal</keyword>
<dbReference type="PRINTS" id="PR01021">
    <property type="entry name" value="OMPADOMAIN"/>
</dbReference>
<dbReference type="RefSeq" id="WP_090702077.1">
    <property type="nucleotide sequence ID" value="NZ_FNHH01000006.1"/>
</dbReference>
<evidence type="ECO:0000313" key="6">
    <source>
        <dbReference type="EMBL" id="SDM12391.1"/>
    </source>
</evidence>
<dbReference type="PROSITE" id="PS51123">
    <property type="entry name" value="OMPA_2"/>
    <property type="match status" value="1"/>
</dbReference>
<evidence type="ECO:0000256" key="1">
    <source>
        <dbReference type="ARBA" id="ARBA00004370"/>
    </source>
</evidence>
<feature type="signal peptide" evidence="4">
    <location>
        <begin position="1"/>
        <end position="26"/>
    </location>
</feature>
<feature type="chain" id="PRO_5011747453" evidence="4">
    <location>
        <begin position="27"/>
        <end position="646"/>
    </location>
</feature>
<dbReference type="InterPro" id="IPR006664">
    <property type="entry name" value="OMP_bac"/>
</dbReference>
<dbReference type="Pfam" id="PF13568">
    <property type="entry name" value="OMP_b-brl_2"/>
    <property type="match status" value="1"/>
</dbReference>
<dbReference type="InterPro" id="IPR025665">
    <property type="entry name" value="Beta-barrel_OMP_2"/>
</dbReference>
<dbReference type="GO" id="GO:0016020">
    <property type="term" value="C:membrane"/>
    <property type="evidence" value="ECO:0007669"/>
    <property type="project" value="UniProtKB-SubCell"/>
</dbReference>
<dbReference type="Pfam" id="PF00691">
    <property type="entry name" value="OmpA"/>
    <property type="match status" value="1"/>
</dbReference>
<comment type="subcellular location">
    <subcellularLocation>
        <location evidence="1">Membrane</location>
    </subcellularLocation>
</comment>
<keyword evidence="7" id="KW-1185">Reference proteome</keyword>
<evidence type="ECO:0000259" key="5">
    <source>
        <dbReference type="PROSITE" id="PS51123"/>
    </source>
</evidence>
<evidence type="ECO:0000256" key="3">
    <source>
        <dbReference type="PROSITE-ProRule" id="PRU00473"/>
    </source>
</evidence>
<dbReference type="InterPro" id="IPR036737">
    <property type="entry name" value="OmpA-like_sf"/>
</dbReference>
<dbReference type="Gene3D" id="3.30.1330.60">
    <property type="entry name" value="OmpA-like domain"/>
    <property type="match status" value="2"/>
</dbReference>
<dbReference type="STRING" id="990371.SAMN05421813_106121"/>
<dbReference type="SUPFAM" id="SSF103088">
    <property type="entry name" value="OmpA-like"/>
    <property type="match status" value="1"/>
</dbReference>
<accession>A0A1G9QNH9</accession>
<protein>
    <submittedName>
        <fullName evidence="6">Outer membrane protein OmpA</fullName>
    </submittedName>
</protein>
<feature type="domain" description="OmpA-like" evidence="5">
    <location>
        <begin position="524"/>
        <end position="646"/>
    </location>
</feature>